<keyword evidence="5" id="KW-0677">Repeat</keyword>
<dbReference type="PANTHER" id="PTHR46181">
    <property type="entry name" value="MITOCHONDRIAL GLYCINE TRANSPORTER"/>
    <property type="match status" value="1"/>
</dbReference>
<evidence type="ECO:0008006" key="11">
    <source>
        <dbReference type="Google" id="ProtNLM"/>
    </source>
</evidence>
<dbReference type="InterPro" id="IPR018108">
    <property type="entry name" value="MCP_transmembrane"/>
</dbReference>
<name>A0A267DI77_9PLAT</name>
<feature type="repeat" description="Solcar" evidence="7">
    <location>
        <begin position="8"/>
        <end position="97"/>
    </location>
</feature>
<gene>
    <name evidence="9" type="ORF">BOX15_Mlig008268g1</name>
</gene>
<evidence type="ECO:0000256" key="6">
    <source>
        <dbReference type="ARBA" id="ARBA00023136"/>
    </source>
</evidence>
<dbReference type="Proteomes" id="UP000215902">
    <property type="component" value="Unassembled WGS sequence"/>
</dbReference>
<evidence type="ECO:0000256" key="1">
    <source>
        <dbReference type="ARBA" id="ARBA00004141"/>
    </source>
</evidence>
<dbReference type="Pfam" id="PF00153">
    <property type="entry name" value="Mito_carr"/>
    <property type="match status" value="3"/>
</dbReference>
<dbReference type="GO" id="GO:0015187">
    <property type="term" value="F:glycine transmembrane transporter activity"/>
    <property type="evidence" value="ECO:0007669"/>
    <property type="project" value="TreeGrafter"/>
</dbReference>
<sequence>MQPSRGGSDFAWSLAYGATSGAISSVVFQPLDVLKTRVQAAAVQQPAASRRSLPRFAAELIRREGPLALWRGTSPTLLRTVPGLAMYLAAVNSLHDRLSTSRDDASIGGLAKAAGVAAAARSATAVALQPLVTLKTNIEAGGRCPPGLFSAAGWLWRAGGGPAAFYRGLAATLARDVPYSSIYFAVYSETNSLLIHLPIFLENNANFKYRLARLCFASACGSLIATLATHPADVVKTHQQLLAAGGRLRLADLLQRIRDSEGSLAAGLTRGLAPRLLRRLGFGAVSWVTFEELRRLRTARSAQPR</sequence>
<dbReference type="Gene3D" id="1.50.40.10">
    <property type="entry name" value="Mitochondrial carrier domain"/>
    <property type="match status" value="1"/>
</dbReference>
<evidence type="ECO:0000313" key="9">
    <source>
        <dbReference type="EMBL" id="PAA48915.1"/>
    </source>
</evidence>
<dbReference type="SUPFAM" id="SSF103506">
    <property type="entry name" value="Mitochondrial carrier"/>
    <property type="match status" value="1"/>
</dbReference>
<keyword evidence="10" id="KW-1185">Reference proteome</keyword>
<evidence type="ECO:0000256" key="5">
    <source>
        <dbReference type="ARBA" id="ARBA00022737"/>
    </source>
</evidence>
<evidence type="ECO:0000256" key="7">
    <source>
        <dbReference type="PROSITE-ProRule" id="PRU00282"/>
    </source>
</evidence>
<dbReference type="EMBL" id="NIVC01004016">
    <property type="protein sequence ID" value="PAA48915.1"/>
    <property type="molecule type" value="Genomic_DNA"/>
</dbReference>
<keyword evidence="4 7" id="KW-0812">Transmembrane</keyword>
<dbReference type="PANTHER" id="PTHR46181:SF3">
    <property type="entry name" value="MITOCHONDRIAL GLYCINE TRANSPORTER"/>
    <property type="match status" value="1"/>
</dbReference>
<comment type="subcellular location">
    <subcellularLocation>
        <location evidence="1">Membrane</location>
        <topology evidence="1">Multi-pass membrane protein</topology>
    </subcellularLocation>
</comment>
<keyword evidence="3 8" id="KW-0813">Transport</keyword>
<evidence type="ECO:0000313" key="10">
    <source>
        <dbReference type="Proteomes" id="UP000215902"/>
    </source>
</evidence>
<evidence type="ECO:0000256" key="2">
    <source>
        <dbReference type="ARBA" id="ARBA00006375"/>
    </source>
</evidence>
<evidence type="ECO:0000256" key="4">
    <source>
        <dbReference type="ARBA" id="ARBA00022692"/>
    </source>
</evidence>
<organism evidence="9 10">
    <name type="scientific">Macrostomum lignano</name>
    <dbReference type="NCBI Taxonomy" id="282301"/>
    <lineage>
        <taxon>Eukaryota</taxon>
        <taxon>Metazoa</taxon>
        <taxon>Spiralia</taxon>
        <taxon>Lophotrochozoa</taxon>
        <taxon>Platyhelminthes</taxon>
        <taxon>Rhabditophora</taxon>
        <taxon>Macrostomorpha</taxon>
        <taxon>Macrostomida</taxon>
        <taxon>Macrostomidae</taxon>
        <taxon>Macrostomum</taxon>
    </lineage>
</organism>
<dbReference type="STRING" id="282301.A0A267DI77"/>
<feature type="repeat" description="Solcar" evidence="7">
    <location>
        <begin position="108"/>
        <end position="193"/>
    </location>
</feature>
<reference evidence="9 10" key="1">
    <citation type="submission" date="2017-06" db="EMBL/GenBank/DDBJ databases">
        <title>A platform for efficient transgenesis in Macrostomum lignano, a flatworm model organism for stem cell research.</title>
        <authorList>
            <person name="Berezikov E."/>
        </authorList>
    </citation>
    <scope>NUCLEOTIDE SEQUENCE [LARGE SCALE GENOMIC DNA]</scope>
    <source>
        <strain evidence="9">DV1</strain>
        <tissue evidence="9">Whole organism</tissue>
    </source>
</reference>
<comment type="caution">
    <text evidence="9">The sequence shown here is derived from an EMBL/GenBank/DDBJ whole genome shotgun (WGS) entry which is preliminary data.</text>
</comment>
<protein>
    <recommendedName>
        <fullName evidence="11">Mitochondrial carrier protein</fullName>
    </recommendedName>
</protein>
<dbReference type="OrthoDB" id="1924968at2759"/>
<dbReference type="PROSITE" id="PS50920">
    <property type="entry name" value="SOLCAR"/>
    <property type="match status" value="3"/>
</dbReference>
<keyword evidence="6 7" id="KW-0472">Membrane</keyword>
<comment type="similarity">
    <text evidence="2 8">Belongs to the mitochondrial carrier (TC 2.A.29) family.</text>
</comment>
<evidence type="ECO:0000256" key="8">
    <source>
        <dbReference type="RuleBase" id="RU000488"/>
    </source>
</evidence>
<dbReference type="InterPro" id="IPR002067">
    <property type="entry name" value="MCP"/>
</dbReference>
<dbReference type="GO" id="GO:0005739">
    <property type="term" value="C:mitochondrion"/>
    <property type="evidence" value="ECO:0007669"/>
    <property type="project" value="TreeGrafter"/>
</dbReference>
<dbReference type="InterPro" id="IPR023395">
    <property type="entry name" value="MCP_dom_sf"/>
</dbReference>
<evidence type="ECO:0000256" key="3">
    <source>
        <dbReference type="ARBA" id="ARBA00022448"/>
    </source>
</evidence>
<dbReference type="PRINTS" id="PR00926">
    <property type="entry name" value="MITOCARRIER"/>
</dbReference>
<dbReference type="GO" id="GO:0016020">
    <property type="term" value="C:membrane"/>
    <property type="evidence" value="ECO:0007669"/>
    <property type="project" value="UniProtKB-SubCell"/>
</dbReference>
<dbReference type="AlphaFoldDB" id="A0A267DI77"/>
<accession>A0A267DI77</accession>
<dbReference type="GO" id="GO:1904983">
    <property type="term" value="P:glycine import into mitochondrion"/>
    <property type="evidence" value="ECO:0007669"/>
    <property type="project" value="TreeGrafter"/>
</dbReference>
<proteinExistence type="inferred from homology"/>
<feature type="repeat" description="Solcar" evidence="7">
    <location>
        <begin position="209"/>
        <end position="296"/>
    </location>
</feature>